<dbReference type="AlphaFoldDB" id="A0A5N6LFI4"/>
<dbReference type="InterPro" id="IPR011009">
    <property type="entry name" value="Kinase-like_dom_sf"/>
</dbReference>
<name>A0A5N6LFI4_9ASTR</name>
<dbReference type="InterPro" id="IPR000742">
    <property type="entry name" value="EGF"/>
</dbReference>
<dbReference type="Gene3D" id="1.10.510.10">
    <property type="entry name" value="Transferase(Phosphotransferase) domain 1"/>
    <property type="match status" value="1"/>
</dbReference>
<dbReference type="InterPro" id="IPR017441">
    <property type="entry name" value="Protein_kinase_ATP_BS"/>
</dbReference>
<evidence type="ECO:0000259" key="7">
    <source>
        <dbReference type="SMART" id="SM00181"/>
    </source>
</evidence>
<keyword evidence="3" id="KW-1015">Disulfide bond</keyword>
<evidence type="ECO:0000259" key="6">
    <source>
        <dbReference type="SMART" id="SM00179"/>
    </source>
</evidence>
<dbReference type="InterPro" id="IPR025287">
    <property type="entry name" value="WAK_GUB"/>
</dbReference>
<sequence>MISSQSLPGCPDKCGNVSIPYPFGTIKGCYLNKFYKVNCTTLQIWNTSFKLLDITLDGHMRGLLPVAYHCYPKLNKPSEIQVKLSRFPISDSLNLLTTVGCDARADMKTVDGKDYVTGCLSMSGCNFLANGSCLGMGCSQVPVPSKLTTFQIHTERNTKKNVGKWIYNNCTYGFLVKKDDYMFQVGDFDNMHNRSFAVDLQWSVGNTSCEEAQMNDGNYACKENSNCSSVMNEFDQGYQGYRCGCADGYDGNPYIPYGCQDINECTSEKKKHDCIHHCVNTKGSYNCTCPFWQHGDGKKNGSRCTNSKGSILSGEWVFVMYVSTAASVMLSIVLYGGLKQRQILKSREKFFKKNGGLILQKLLFESKQKQIPQMAKIFSARALETATNNFHKTNVVGQGGYGTVYKGTLADKTMVAIKRSKSIDENQIEQFINEVYSHDGSESELGLAMYFVSSLERGCLMQVLDAKVKEDGLDDHIKKVAKLAKECVELEGKKRPNMKQVKHELKEISESYIKGSFYHL</sequence>
<keyword evidence="5" id="KW-0472">Membrane</keyword>
<dbReference type="Gene3D" id="3.30.200.20">
    <property type="entry name" value="Phosphorylase Kinase, domain 1"/>
    <property type="match status" value="1"/>
</dbReference>
<accession>A0A5N6LFI4</accession>
<dbReference type="SMART" id="SM00181">
    <property type="entry name" value="EGF"/>
    <property type="match status" value="2"/>
</dbReference>
<dbReference type="Proteomes" id="UP000326396">
    <property type="component" value="Unassembled WGS sequence"/>
</dbReference>
<organism evidence="8 9">
    <name type="scientific">Mikania micrantha</name>
    <name type="common">bitter vine</name>
    <dbReference type="NCBI Taxonomy" id="192012"/>
    <lineage>
        <taxon>Eukaryota</taxon>
        <taxon>Viridiplantae</taxon>
        <taxon>Streptophyta</taxon>
        <taxon>Embryophyta</taxon>
        <taxon>Tracheophyta</taxon>
        <taxon>Spermatophyta</taxon>
        <taxon>Magnoliopsida</taxon>
        <taxon>eudicotyledons</taxon>
        <taxon>Gunneridae</taxon>
        <taxon>Pentapetalae</taxon>
        <taxon>asterids</taxon>
        <taxon>campanulids</taxon>
        <taxon>Asterales</taxon>
        <taxon>Asteraceae</taxon>
        <taxon>Asteroideae</taxon>
        <taxon>Heliantheae alliance</taxon>
        <taxon>Eupatorieae</taxon>
        <taxon>Mikania</taxon>
    </lineage>
</organism>
<feature type="domain" description="EGF-like calcium-binding" evidence="6">
    <location>
        <begin position="261"/>
        <end position="305"/>
    </location>
</feature>
<dbReference type="SMART" id="SM00179">
    <property type="entry name" value="EGF_CA"/>
    <property type="match status" value="1"/>
</dbReference>
<dbReference type="OrthoDB" id="4062651at2759"/>
<feature type="transmembrane region" description="Helical" evidence="5">
    <location>
        <begin position="316"/>
        <end position="338"/>
    </location>
</feature>
<gene>
    <name evidence="8" type="ORF">E3N88_43208</name>
</gene>
<proteinExistence type="predicted"/>
<keyword evidence="5" id="KW-0812">Transmembrane</keyword>
<dbReference type="CDD" id="cd00054">
    <property type="entry name" value="EGF_CA"/>
    <property type="match status" value="1"/>
</dbReference>
<comment type="caution">
    <text evidence="8">The sequence shown here is derived from an EMBL/GenBank/DDBJ whole genome shotgun (WGS) entry which is preliminary data.</text>
</comment>
<keyword evidence="4" id="KW-0547">Nucleotide-binding</keyword>
<dbReference type="Gene3D" id="2.10.25.10">
    <property type="entry name" value="Laminin"/>
    <property type="match status" value="1"/>
</dbReference>
<keyword evidence="5" id="KW-1133">Transmembrane helix</keyword>
<reference evidence="8 9" key="1">
    <citation type="submission" date="2019-05" db="EMBL/GenBank/DDBJ databases">
        <title>Mikania micrantha, genome provides insights into the molecular mechanism of rapid growth.</title>
        <authorList>
            <person name="Liu B."/>
        </authorList>
    </citation>
    <scope>NUCLEOTIDE SEQUENCE [LARGE SCALE GENOMIC DNA]</scope>
    <source>
        <strain evidence="8">NLD-2019</strain>
        <tissue evidence="8">Leaf</tissue>
    </source>
</reference>
<dbReference type="SUPFAM" id="SSF57196">
    <property type="entry name" value="EGF/Laminin"/>
    <property type="match status" value="1"/>
</dbReference>
<dbReference type="PROSITE" id="PS00107">
    <property type="entry name" value="PROTEIN_KINASE_ATP"/>
    <property type="match status" value="1"/>
</dbReference>
<dbReference type="EMBL" id="SZYD01001014">
    <property type="protein sequence ID" value="KAD1163693.1"/>
    <property type="molecule type" value="Genomic_DNA"/>
</dbReference>
<evidence type="ECO:0000256" key="2">
    <source>
        <dbReference type="ARBA" id="ARBA00022729"/>
    </source>
</evidence>
<dbReference type="GO" id="GO:0016020">
    <property type="term" value="C:membrane"/>
    <property type="evidence" value="ECO:0007669"/>
    <property type="project" value="UniProtKB-SubCell"/>
</dbReference>
<keyword evidence="2" id="KW-0732">Signal</keyword>
<evidence type="ECO:0008006" key="10">
    <source>
        <dbReference type="Google" id="ProtNLM"/>
    </source>
</evidence>
<dbReference type="GO" id="GO:0030247">
    <property type="term" value="F:polysaccharide binding"/>
    <property type="evidence" value="ECO:0007669"/>
    <property type="project" value="InterPro"/>
</dbReference>
<keyword evidence="9" id="KW-1185">Reference proteome</keyword>
<evidence type="ECO:0000256" key="1">
    <source>
        <dbReference type="ARBA" id="ARBA00004167"/>
    </source>
</evidence>
<feature type="domain" description="EGF-like" evidence="7">
    <location>
        <begin position="264"/>
        <end position="305"/>
    </location>
</feature>
<dbReference type="Pfam" id="PF13947">
    <property type="entry name" value="GUB_WAK_bind"/>
    <property type="match status" value="1"/>
</dbReference>
<dbReference type="InterPro" id="IPR018097">
    <property type="entry name" value="EGF_Ca-bd_CS"/>
</dbReference>
<evidence type="ECO:0000256" key="4">
    <source>
        <dbReference type="PROSITE-ProRule" id="PRU10141"/>
    </source>
</evidence>
<dbReference type="PANTHER" id="PTHR33491">
    <property type="entry name" value="OSJNBA0016N04.9 PROTEIN"/>
    <property type="match status" value="1"/>
</dbReference>
<feature type="domain" description="EGF-like" evidence="7">
    <location>
        <begin position="208"/>
        <end position="260"/>
    </location>
</feature>
<keyword evidence="4" id="KW-0067">ATP-binding</keyword>
<comment type="subcellular location">
    <subcellularLocation>
        <location evidence="1">Membrane</location>
        <topology evidence="1">Single-pass membrane protein</topology>
    </subcellularLocation>
</comment>
<evidence type="ECO:0000256" key="3">
    <source>
        <dbReference type="ARBA" id="ARBA00023157"/>
    </source>
</evidence>
<dbReference type="SUPFAM" id="SSF56112">
    <property type="entry name" value="Protein kinase-like (PK-like)"/>
    <property type="match status" value="1"/>
</dbReference>
<evidence type="ECO:0000313" key="9">
    <source>
        <dbReference type="Proteomes" id="UP000326396"/>
    </source>
</evidence>
<dbReference type="GO" id="GO:0005524">
    <property type="term" value="F:ATP binding"/>
    <property type="evidence" value="ECO:0007669"/>
    <property type="project" value="UniProtKB-UniRule"/>
</dbReference>
<feature type="binding site" evidence="4">
    <location>
        <position position="418"/>
    </location>
    <ligand>
        <name>ATP</name>
        <dbReference type="ChEBI" id="CHEBI:30616"/>
    </ligand>
</feature>
<evidence type="ECO:0000313" key="8">
    <source>
        <dbReference type="EMBL" id="KAD1163693.1"/>
    </source>
</evidence>
<dbReference type="InterPro" id="IPR001881">
    <property type="entry name" value="EGF-like_Ca-bd_dom"/>
</dbReference>
<dbReference type="PROSITE" id="PS01187">
    <property type="entry name" value="EGF_CA"/>
    <property type="match status" value="1"/>
</dbReference>
<evidence type="ECO:0000256" key="5">
    <source>
        <dbReference type="SAM" id="Phobius"/>
    </source>
</evidence>
<protein>
    <recommendedName>
        <fullName evidence="10">EGF-like domain-containing protein</fullName>
    </recommendedName>
</protein>
<dbReference type="GO" id="GO:0005509">
    <property type="term" value="F:calcium ion binding"/>
    <property type="evidence" value="ECO:0007669"/>
    <property type="project" value="InterPro"/>
</dbReference>